<dbReference type="RefSeq" id="WP_144643399.1">
    <property type="nucleotide sequence ID" value="NZ_BNAX01000031.1"/>
</dbReference>
<accession>A0A558A0A5</accession>
<dbReference type="Proteomes" id="UP000318578">
    <property type="component" value="Unassembled WGS sequence"/>
</dbReference>
<comment type="caution">
    <text evidence="2">The sequence shown here is derived from an EMBL/GenBank/DDBJ whole genome shotgun (WGS) entry which is preliminary data.</text>
</comment>
<organism evidence="2 3">
    <name type="scientific">Amycolatopsis acidiphila</name>
    <dbReference type="NCBI Taxonomy" id="715473"/>
    <lineage>
        <taxon>Bacteria</taxon>
        <taxon>Bacillati</taxon>
        <taxon>Actinomycetota</taxon>
        <taxon>Actinomycetes</taxon>
        <taxon>Pseudonocardiales</taxon>
        <taxon>Pseudonocardiaceae</taxon>
        <taxon>Amycolatopsis</taxon>
    </lineage>
</organism>
<sequence>MLDRQVRLRAVEAEPLTDVEVGELLPVLPEATALISTTTRAPLSSILGSFTREKQARSKVSVSAVNSWTSVARSGPVIAEQERDVLELVPSVPFFADETEGMRALGELFEVRAQTPKNSGTASEQRGTADLHNGRHNASGRTSALVLLHPPCWRRQKR</sequence>
<dbReference type="AlphaFoldDB" id="A0A558A0A5"/>
<evidence type="ECO:0000313" key="2">
    <source>
        <dbReference type="EMBL" id="TVT17700.1"/>
    </source>
</evidence>
<name>A0A558A0A5_9PSEU</name>
<reference evidence="2 3" key="1">
    <citation type="submission" date="2019-07" db="EMBL/GenBank/DDBJ databases">
        <title>New species of Amycolatopsis and Streptomyces.</title>
        <authorList>
            <person name="Duangmal K."/>
            <person name="Teo W.F.A."/>
            <person name="Lipun K."/>
        </authorList>
    </citation>
    <scope>NUCLEOTIDE SEQUENCE [LARGE SCALE GENOMIC DNA]</scope>
    <source>
        <strain evidence="2 3">JCM 30562</strain>
    </source>
</reference>
<evidence type="ECO:0000256" key="1">
    <source>
        <dbReference type="SAM" id="MobiDB-lite"/>
    </source>
</evidence>
<feature type="region of interest" description="Disordered" evidence="1">
    <location>
        <begin position="114"/>
        <end position="143"/>
    </location>
</feature>
<protein>
    <submittedName>
        <fullName evidence="2">Uncharacterized protein</fullName>
    </submittedName>
</protein>
<gene>
    <name evidence="2" type="ORF">FNH06_30550</name>
</gene>
<feature type="compositionally biased region" description="Polar residues" evidence="1">
    <location>
        <begin position="115"/>
        <end position="126"/>
    </location>
</feature>
<proteinExistence type="predicted"/>
<dbReference type="EMBL" id="VJZA01000074">
    <property type="protein sequence ID" value="TVT17700.1"/>
    <property type="molecule type" value="Genomic_DNA"/>
</dbReference>
<keyword evidence="3" id="KW-1185">Reference proteome</keyword>
<evidence type="ECO:0000313" key="3">
    <source>
        <dbReference type="Proteomes" id="UP000318578"/>
    </source>
</evidence>